<reference evidence="13" key="1">
    <citation type="journal article" date="2015" name="Front. Neurosci.">
        <title>Molecular cloning and characterization of the allatotropin precursor and receptor in the desert locust, Schistocerca gregaria.</title>
        <authorList>
            <person name="Lismont E."/>
            <person name="Vleugels R."/>
            <person name="Marchal E."/>
            <person name="Badisco L."/>
            <person name="Van Wielendaele P."/>
            <person name="Lenaerts C."/>
            <person name="Zels S."/>
            <person name="Tobe S.S."/>
            <person name="Vanden Broeck J."/>
            <person name="Verlinden H."/>
        </authorList>
    </citation>
    <scope>NUCLEOTIDE SEQUENCE</scope>
</reference>
<comment type="subcellular location">
    <subcellularLocation>
        <location evidence="1">Membrane</location>
        <topology evidence="1">Multi-pass membrane protein</topology>
    </subcellularLocation>
</comment>
<keyword evidence="6 11" id="KW-0472">Membrane</keyword>
<feature type="compositionally biased region" description="Low complexity" evidence="10">
    <location>
        <begin position="438"/>
        <end position="449"/>
    </location>
</feature>
<feature type="transmembrane region" description="Helical" evidence="11">
    <location>
        <begin position="134"/>
        <end position="153"/>
    </location>
</feature>
<evidence type="ECO:0000256" key="10">
    <source>
        <dbReference type="SAM" id="MobiDB-lite"/>
    </source>
</evidence>
<feature type="transmembrane region" description="Helical" evidence="11">
    <location>
        <begin position="386"/>
        <end position="405"/>
    </location>
</feature>
<dbReference type="PANTHER" id="PTHR45695">
    <property type="entry name" value="LEUCOKININ RECEPTOR-RELATED"/>
    <property type="match status" value="1"/>
</dbReference>
<evidence type="ECO:0000313" key="13">
    <source>
        <dbReference type="EMBL" id="AEX08666.2"/>
    </source>
</evidence>
<feature type="region of interest" description="Disordered" evidence="10">
    <location>
        <begin position="438"/>
        <end position="473"/>
    </location>
</feature>
<evidence type="ECO:0000259" key="12">
    <source>
        <dbReference type="PROSITE" id="PS50262"/>
    </source>
</evidence>
<evidence type="ECO:0000256" key="2">
    <source>
        <dbReference type="ARBA" id="ARBA00010663"/>
    </source>
</evidence>
<dbReference type="InterPro" id="IPR000276">
    <property type="entry name" value="GPCR_Rhodpsn"/>
</dbReference>
<accession>I6NNS5</accession>
<protein>
    <submittedName>
        <fullName evidence="13">Allatotropin receptor</fullName>
    </submittedName>
</protein>
<dbReference type="EMBL" id="JN543509">
    <property type="protein sequence ID" value="AEX08666.2"/>
    <property type="molecule type" value="mRNA"/>
</dbReference>
<dbReference type="KEGG" id="sgre:126278519"/>
<dbReference type="GO" id="GO:0007631">
    <property type="term" value="P:feeding behavior"/>
    <property type="evidence" value="ECO:0007669"/>
    <property type="project" value="InterPro"/>
</dbReference>
<sequence>MTENETDYYSQWESALNESNASEATTSSPLYLAWWTLSPSSNVTATTLVVNASTPDFSLDEDGNATEGQNCTNDYCIPDIDYWNMVYQHVYPKDYEWILIAMHSLVFVAGLVGNALVCLAVYRNHAMRTVTNYFIVNLAVADFMVILFCLPPTVLWDVTETWFMGTGLCKVVLYLQTVSVAVSVLTLTFISVDRWYAICFPLRFNSTTGRAKTAIAIIWLLALAFDIPELVVLRARGRDWDSVLLTQCEGSWSYDSEMVFHGAKSLLLYTLPLLFMSVAYFQIVRVLWRSDNIPGHDDHNGDVISSKEAGHHATFAPSGSVGSRRVPMAGNSTTEAQLRSRRKAAKMLVAVVAMFAICYLPVHLLNILRYTVDIPQNDTTSAISMLSHWLCYANSAVNPVIYNFMSGKFRAEFRRLFWTCAYGSNRYSPAPGAAPSAAMVARHGGARQRPGGGGAASSAGHEMRSLYRRGPGP</sequence>
<dbReference type="AlphaFoldDB" id="I6NNS5"/>
<feature type="domain" description="G-protein coupled receptors family 1 profile" evidence="12">
    <location>
        <begin position="113"/>
        <end position="402"/>
    </location>
</feature>
<dbReference type="RefSeq" id="XP_049834641.1">
    <property type="nucleotide sequence ID" value="XM_049978684.1"/>
</dbReference>
<dbReference type="Pfam" id="PF00001">
    <property type="entry name" value="7tm_1"/>
    <property type="match status" value="1"/>
</dbReference>
<keyword evidence="3 9" id="KW-0812">Transmembrane</keyword>
<dbReference type="SMART" id="SM01381">
    <property type="entry name" value="7TM_GPCR_Srsx"/>
    <property type="match status" value="1"/>
</dbReference>
<dbReference type="SUPFAM" id="SSF81321">
    <property type="entry name" value="Family A G protein-coupled receptor-like"/>
    <property type="match status" value="1"/>
</dbReference>
<feature type="transmembrane region" description="Helical" evidence="11">
    <location>
        <begin position="347"/>
        <end position="366"/>
    </location>
</feature>
<evidence type="ECO:0000256" key="4">
    <source>
        <dbReference type="ARBA" id="ARBA00022989"/>
    </source>
</evidence>
<dbReference type="GO" id="GO:0016499">
    <property type="term" value="F:orexin receptor activity"/>
    <property type="evidence" value="ECO:0007669"/>
    <property type="project" value="InterPro"/>
</dbReference>
<evidence type="ECO:0000256" key="7">
    <source>
        <dbReference type="ARBA" id="ARBA00023170"/>
    </source>
</evidence>
<feature type="transmembrane region" description="Helical" evidence="11">
    <location>
        <begin position="213"/>
        <end position="233"/>
    </location>
</feature>
<feature type="transmembrane region" description="Helical" evidence="11">
    <location>
        <begin position="266"/>
        <end position="288"/>
    </location>
</feature>
<evidence type="ECO:0000256" key="6">
    <source>
        <dbReference type="ARBA" id="ARBA00023136"/>
    </source>
</evidence>
<evidence type="ECO:0000256" key="8">
    <source>
        <dbReference type="ARBA" id="ARBA00023224"/>
    </source>
</evidence>
<dbReference type="InterPro" id="IPR000204">
    <property type="entry name" value="Orexin_rcpt"/>
</dbReference>
<dbReference type="PRINTS" id="PR01064">
    <property type="entry name" value="OREXINR"/>
</dbReference>
<keyword evidence="5 9" id="KW-0297">G-protein coupled receptor</keyword>
<keyword evidence="4 11" id="KW-1133">Transmembrane helix</keyword>
<comment type="similarity">
    <text evidence="2 9">Belongs to the G-protein coupled receptor 1 family.</text>
</comment>
<dbReference type="PANTHER" id="PTHR45695:SF15">
    <property type="entry name" value="OPSIN RH2"/>
    <property type="match status" value="1"/>
</dbReference>
<organism evidence="13">
    <name type="scientific">Schistocerca gregaria</name>
    <name type="common">Desert locust</name>
    <name type="synonym">Gryllus gregarius</name>
    <dbReference type="NCBI Taxonomy" id="7010"/>
    <lineage>
        <taxon>Eukaryota</taxon>
        <taxon>Metazoa</taxon>
        <taxon>Ecdysozoa</taxon>
        <taxon>Arthropoda</taxon>
        <taxon>Hexapoda</taxon>
        <taxon>Insecta</taxon>
        <taxon>Pterygota</taxon>
        <taxon>Neoptera</taxon>
        <taxon>Polyneoptera</taxon>
        <taxon>Orthoptera</taxon>
        <taxon>Caelifera</taxon>
        <taxon>Acrididea</taxon>
        <taxon>Acridomorpha</taxon>
        <taxon>Acridoidea</taxon>
        <taxon>Acrididae</taxon>
        <taxon>Cyrtacanthacridinae</taxon>
        <taxon>Schistocerca</taxon>
    </lineage>
</organism>
<evidence type="ECO:0000256" key="9">
    <source>
        <dbReference type="RuleBase" id="RU000688"/>
    </source>
</evidence>
<evidence type="ECO:0000256" key="1">
    <source>
        <dbReference type="ARBA" id="ARBA00004141"/>
    </source>
</evidence>
<dbReference type="Gene3D" id="1.20.1070.10">
    <property type="entry name" value="Rhodopsin 7-helix transmembrane proteins"/>
    <property type="match status" value="1"/>
</dbReference>
<proteinExistence type="evidence at transcript level"/>
<keyword evidence="7 9" id="KW-0675">Receptor</keyword>
<dbReference type="GO" id="GO:0005886">
    <property type="term" value="C:plasma membrane"/>
    <property type="evidence" value="ECO:0007669"/>
    <property type="project" value="TreeGrafter"/>
</dbReference>
<feature type="transmembrane region" description="Helical" evidence="11">
    <location>
        <begin position="97"/>
        <end position="122"/>
    </location>
</feature>
<dbReference type="GeneID" id="126278519"/>
<evidence type="ECO:0000256" key="5">
    <source>
        <dbReference type="ARBA" id="ARBA00023040"/>
    </source>
</evidence>
<evidence type="ECO:0000256" key="11">
    <source>
        <dbReference type="SAM" id="Phobius"/>
    </source>
</evidence>
<evidence type="ECO:0000256" key="3">
    <source>
        <dbReference type="ARBA" id="ARBA00022692"/>
    </source>
</evidence>
<dbReference type="InterPro" id="IPR017452">
    <property type="entry name" value="GPCR_Rhodpsn_7TM"/>
</dbReference>
<dbReference type="PROSITE" id="PS00237">
    <property type="entry name" value="G_PROTEIN_RECEP_F1_1"/>
    <property type="match status" value="1"/>
</dbReference>
<name>I6NNS5_SCHGR</name>
<keyword evidence="8 9" id="KW-0807">Transducer</keyword>
<dbReference type="PRINTS" id="PR00237">
    <property type="entry name" value="GPCRRHODOPSN"/>
</dbReference>
<dbReference type="PROSITE" id="PS50262">
    <property type="entry name" value="G_PROTEIN_RECEP_F1_2"/>
    <property type="match status" value="1"/>
</dbReference>
<dbReference type="OrthoDB" id="5987936at2759"/>
<feature type="transmembrane region" description="Helical" evidence="11">
    <location>
        <begin position="173"/>
        <end position="192"/>
    </location>
</feature>